<dbReference type="Proteomes" id="UP000050525">
    <property type="component" value="Unassembled WGS sequence"/>
</dbReference>
<keyword evidence="2" id="KW-0732">Signal</keyword>
<evidence type="ECO:0000256" key="1">
    <source>
        <dbReference type="SAM" id="MobiDB-lite"/>
    </source>
</evidence>
<feature type="signal peptide" evidence="2">
    <location>
        <begin position="1"/>
        <end position="20"/>
    </location>
</feature>
<feature type="region of interest" description="Disordered" evidence="1">
    <location>
        <begin position="31"/>
        <end position="66"/>
    </location>
</feature>
<dbReference type="EMBL" id="AKHW03004653">
    <property type="protein sequence ID" value="KYO29497.1"/>
    <property type="molecule type" value="Genomic_DNA"/>
</dbReference>
<comment type="caution">
    <text evidence="3">The sequence shown here is derived from an EMBL/GenBank/DDBJ whole genome shotgun (WGS) entry which is preliminary data.</text>
</comment>
<sequence>MTLDMGLIWLLLSVLESSRADIVVTQSPGSLAQVEDAEHEEPEELNLPQHLAASAPTDTDLRDTKR</sequence>
<keyword evidence="4" id="KW-1185">Reference proteome</keyword>
<reference evidence="3 4" key="1">
    <citation type="journal article" date="2012" name="Genome Biol.">
        <title>Sequencing three crocodilian genomes to illuminate the evolution of archosaurs and amniotes.</title>
        <authorList>
            <person name="St John J.A."/>
            <person name="Braun E.L."/>
            <person name="Isberg S.R."/>
            <person name="Miles L.G."/>
            <person name="Chong A.Y."/>
            <person name="Gongora J."/>
            <person name="Dalzell P."/>
            <person name="Moran C."/>
            <person name="Bed'hom B."/>
            <person name="Abzhanov A."/>
            <person name="Burgess S.C."/>
            <person name="Cooksey A.M."/>
            <person name="Castoe T.A."/>
            <person name="Crawford N.G."/>
            <person name="Densmore L.D."/>
            <person name="Drew J.C."/>
            <person name="Edwards S.V."/>
            <person name="Faircloth B.C."/>
            <person name="Fujita M.K."/>
            <person name="Greenwold M.J."/>
            <person name="Hoffmann F.G."/>
            <person name="Howard J.M."/>
            <person name="Iguchi T."/>
            <person name="Janes D.E."/>
            <person name="Khan S.Y."/>
            <person name="Kohno S."/>
            <person name="de Koning A.J."/>
            <person name="Lance S.L."/>
            <person name="McCarthy F.M."/>
            <person name="McCormack J.E."/>
            <person name="Merchant M.E."/>
            <person name="Peterson D.G."/>
            <person name="Pollock D.D."/>
            <person name="Pourmand N."/>
            <person name="Raney B.J."/>
            <person name="Roessler K.A."/>
            <person name="Sanford J.R."/>
            <person name="Sawyer R.H."/>
            <person name="Schmidt C.J."/>
            <person name="Triplett E.W."/>
            <person name="Tuberville T.D."/>
            <person name="Venegas-Anaya M."/>
            <person name="Howard J.T."/>
            <person name="Jarvis E.D."/>
            <person name="Guillette L.J.Jr."/>
            <person name="Glenn T.C."/>
            <person name="Green R.E."/>
            <person name="Ray D.A."/>
        </authorList>
    </citation>
    <scope>NUCLEOTIDE SEQUENCE [LARGE SCALE GENOMIC DNA]</scope>
    <source>
        <strain evidence="3">KSC_2009_1</strain>
    </source>
</reference>
<feature type="chain" id="PRO_5007585575" evidence="2">
    <location>
        <begin position="21"/>
        <end position="66"/>
    </location>
</feature>
<evidence type="ECO:0000313" key="4">
    <source>
        <dbReference type="Proteomes" id="UP000050525"/>
    </source>
</evidence>
<dbReference type="AlphaFoldDB" id="A0A151MY93"/>
<protein>
    <submittedName>
        <fullName evidence="3">Uncharacterized protein</fullName>
    </submittedName>
</protein>
<feature type="compositionally biased region" description="Acidic residues" evidence="1">
    <location>
        <begin position="35"/>
        <end position="44"/>
    </location>
</feature>
<proteinExistence type="predicted"/>
<gene>
    <name evidence="3" type="ORF">Y1Q_0004904</name>
</gene>
<name>A0A151MY93_ALLMI</name>
<accession>A0A151MY93</accession>
<evidence type="ECO:0000313" key="3">
    <source>
        <dbReference type="EMBL" id="KYO29497.1"/>
    </source>
</evidence>
<evidence type="ECO:0000256" key="2">
    <source>
        <dbReference type="SAM" id="SignalP"/>
    </source>
</evidence>
<organism evidence="3 4">
    <name type="scientific">Alligator mississippiensis</name>
    <name type="common">American alligator</name>
    <dbReference type="NCBI Taxonomy" id="8496"/>
    <lineage>
        <taxon>Eukaryota</taxon>
        <taxon>Metazoa</taxon>
        <taxon>Chordata</taxon>
        <taxon>Craniata</taxon>
        <taxon>Vertebrata</taxon>
        <taxon>Euteleostomi</taxon>
        <taxon>Archelosauria</taxon>
        <taxon>Archosauria</taxon>
        <taxon>Crocodylia</taxon>
        <taxon>Alligatoridae</taxon>
        <taxon>Alligatorinae</taxon>
        <taxon>Alligator</taxon>
    </lineage>
</organism>